<keyword evidence="3 8" id="KW-1133">Transmembrane helix</keyword>
<evidence type="ECO:0000256" key="5">
    <source>
        <dbReference type="ARBA" id="ARBA00023136"/>
    </source>
</evidence>
<evidence type="ECO:0000256" key="2">
    <source>
        <dbReference type="ARBA" id="ARBA00022692"/>
    </source>
</evidence>
<dbReference type="SUPFAM" id="SSF81321">
    <property type="entry name" value="Family A G protein-coupled receptor-like"/>
    <property type="match status" value="1"/>
</dbReference>
<sequence>MWNTNPLFDLLYQLHITLCLFVIPLCFMVLTYTRIVKVLWGSIPAEKILSDKQRPVSYSQHTLTDGTAHSDDVSVHTPLNGVHKSSNLIVQENRQKAAKMLIAIVVIFAICYLPVHVFNLFRFVYVYYALAREKSPAGEANACFEPERVSLSRTDKFRRKFKELLQCCRCKRKKLLLDEKKMFNTSNINSSALHHDISTTTPNLNRTPDSFNNAKNNMHHLSPTRPFTPVNKRTGTVRLTNV</sequence>
<dbReference type="EMBL" id="CAJNOK010000089">
    <property type="protein sequence ID" value="CAF0728393.1"/>
    <property type="molecule type" value="Genomic_DNA"/>
</dbReference>
<evidence type="ECO:0000259" key="9">
    <source>
        <dbReference type="PROSITE" id="PS50262"/>
    </source>
</evidence>
<dbReference type="PROSITE" id="PS50262">
    <property type="entry name" value="G_PROTEIN_RECEP_F1_2"/>
    <property type="match status" value="1"/>
</dbReference>
<accession>A0A8S2CT90</accession>
<dbReference type="EMBL" id="CAJOBA010000089">
    <property type="protein sequence ID" value="CAF3502874.1"/>
    <property type="molecule type" value="Genomic_DNA"/>
</dbReference>
<evidence type="ECO:0000256" key="6">
    <source>
        <dbReference type="ARBA" id="ARBA00023170"/>
    </source>
</evidence>
<organism evidence="10 12">
    <name type="scientific">Didymodactylos carnosus</name>
    <dbReference type="NCBI Taxonomy" id="1234261"/>
    <lineage>
        <taxon>Eukaryota</taxon>
        <taxon>Metazoa</taxon>
        <taxon>Spiralia</taxon>
        <taxon>Gnathifera</taxon>
        <taxon>Rotifera</taxon>
        <taxon>Eurotatoria</taxon>
        <taxon>Bdelloidea</taxon>
        <taxon>Philodinida</taxon>
        <taxon>Philodinidae</taxon>
        <taxon>Didymodactylos</taxon>
    </lineage>
</organism>
<evidence type="ECO:0000256" key="3">
    <source>
        <dbReference type="ARBA" id="ARBA00022989"/>
    </source>
</evidence>
<dbReference type="Proteomes" id="UP000682733">
    <property type="component" value="Unassembled WGS sequence"/>
</dbReference>
<evidence type="ECO:0000256" key="4">
    <source>
        <dbReference type="ARBA" id="ARBA00023040"/>
    </source>
</evidence>
<protein>
    <recommendedName>
        <fullName evidence="9">G-protein coupled receptors family 1 profile domain-containing protein</fullName>
    </recommendedName>
</protein>
<gene>
    <name evidence="10" type="ORF">OVA965_LOCUS612</name>
    <name evidence="11" type="ORF">TMI583_LOCUS612</name>
</gene>
<feature type="transmembrane region" description="Helical" evidence="8">
    <location>
        <begin position="101"/>
        <end position="128"/>
    </location>
</feature>
<name>A0A8S2CT90_9BILA</name>
<keyword evidence="5 8" id="KW-0472">Membrane</keyword>
<keyword evidence="7" id="KW-0807">Transducer</keyword>
<evidence type="ECO:0000313" key="10">
    <source>
        <dbReference type="EMBL" id="CAF0728393.1"/>
    </source>
</evidence>
<dbReference type="GO" id="GO:0005886">
    <property type="term" value="C:plasma membrane"/>
    <property type="evidence" value="ECO:0007669"/>
    <property type="project" value="TreeGrafter"/>
</dbReference>
<keyword evidence="4" id="KW-0297">G-protein coupled receptor</keyword>
<dbReference type="Pfam" id="PF00001">
    <property type="entry name" value="7tm_1"/>
    <property type="match status" value="1"/>
</dbReference>
<dbReference type="InterPro" id="IPR000276">
    <property type="entry name" value="GPCR_Rhodpsn"/>
</dbReference>
<dbReference type="PANTHER" id="PTHR45695:SF9">
    <property type="entry name" value="LEUCOKININ RECEPTOR"/>
    <property type="match status" value="1"/>
</dbReference>
<dbReference type="Gene3D" id="1.20.1070.10">
    <property type="entry name" value="Rhodopsin 7-helix transmembrane proteins"/>
    <property type="match status" value="1"/>
</dbReference>
<feature type="transmembrane region" description="Helical" evidence="8">
    <location>
        <begin position="12"/>
        <end position="32"/>
    </location>
</feature>
<dbReference type="Proteomes" id="UP000677228">
    <property type="component" value="Unassembled WGS sequence"/>
</dbReference>
<evidence type="ECO:0000256" key="1">
    <source>
        <dbReference type="ARBA" id="ARBA00004141"/>
    </source>
</evidence>
<comment type="caution">
    <text evidence="10">The sequence shown here is derived from an EMBL/GenBank/DDBJ whole genome shotgun (WGS) entry which is preliminary data.</text>
</comment>
<comment type="subcellular location">
    <subcellularLocation>
        <location evidence="1">Membrane</location>
        <topology evidence="1">Multi-pass membrane protein</topology>
    </subcellularLocation>
</comment>
<dbReference type="PRINTS" id="PR00237">
    <property type="entry name" value="GPCRRHODOPSN"/>
</dbReference>
<keyword evidence="2 8" id="KW-0812">Transmembrane</keyword>
<proteinExistence type="predicted"/>
<dbReference type="AlphaFoldDB" id="A0A8S2CT90"/>
<dbReference type="GO" id="GO:0004930">
    <property type="term" value="F:G protein-coupled receptor activity"/>
    <property type="evidence" value="ECO:0007669"/>
    <property type="project" value="UniProtKB-KW"/>
</dbReference>
<evidence type="ECO:0000256" key="8">
    <source>
        <dbReference type="SAM" id="Phobius"/>
    </source>
</evidence>
<keyword evidence="6" id="KW-0675">Receptor</keyword>
<dbReference type="InterPro" id="IPR017452">
    <property type="entry name" value="GPCR_Rhodpsn_7TM"/>
</dbReference>
<dbReference type="PANTHER" id="PTHR45695">
    <property type="entry name" value="LEUCOKININ RECEPTOR-RELATED"/>
    <property type="match status" value="1"/>
</dbReference>
<reference evidence="10" key="1">
    <citation type="submission" date="2021-02" db="EMBL/GenBank/DDBJ databases">
        <authorList>
            <person name="Nowell W R."/>
        </authorList>
    </citation>
    <scope>NUCLEOTIDE SEQUENCE</scope>
</reference>
<evidence type="ECO:0000313" key="12">
    <source>
        <dbReference type="Proteomes" id="UP000677228"/>
    </source>
</evidence>
<evidence type="ECO:0000256" key="7">
    <source>
        <dbReference type="ARBA" id="ARBA00023224"/>
    </source>
</evidence>
<evidence type="ECO:0000313" key="11">
    <source>
        <dbReference type="EMBL" id="CAF3502874.1"/>
    </source>
</evidence>
<feature type="domain" description="G-protein coupled receptors family 1 profile" evidence="9">
    <location>
        <begin position="1"/>
        <end position="121"/>
    </location>
</feature>